<feature type="transmembrane region" description="Helical" evidence="1">
    <location>
        <begin position="18"/>
        <end position="38"/>
    </location>
</feature>
<evidence type="ECO:0000256" key="1">
    <source>
        <dbReference type="SAM" id="Phobius"/>
    </source>
</evidence>
<gene>
    <name evidence="2" type="ORF">B5766_10060</name>
</gene>
<keyword evidence="1" id="KW-0472">Membrane</keyword>
<dbReference type="EMBL" id="NAEP01000049">
    <property type="protein sequence ID" value="PDQ34662.1"/>
    <property type="molecule type" value="Genomic_DNA"/>
</dbReference>
<reference evidence="3" key="1">
    <citation type="submission" date="2017-03" db="EMBL/GenBank/DDBJ databases">
        <authorList>
            <person name="Lund M.B."/>
        </authorList>
    </citation>
    <scope>NUCLEOTIDE SEQUENCE [LARGE SCALE GENOMIC DNA]</scope>
</reference>
<dbReference type="Proteomes" id="UP000219994">
    <property type="component" value="Unassembled WGS sequence"/>
</dbReference>
<accession>A0A2A6FP51</accession>
<evidence type="ECO:0000313" key="3">
    <source>
        <dbReference type="Proteomes" id="UP000219994"/>
    </source>
</evidence>
<comment type="caution">
    <text evidence="2">The sequence shown here is derived from an EMBL/GenBank/DDBJ whole genome shotgun (WGS) entry which is preliminary data.</text>
</comment>
<dbReference type="InterPro" id="IPR043857">
    <property type="entry name" value="DUF5819"/>
</dbReference>
<keyword evidence="1" id="KW-0812">Transmembrane</keyword>
<dbReference type="Pfam" id="PF19136">
    <property type="entry name" value="DUF5819"/>
    <property type="match status" value="1"/>
</dbReference>
<proteinExistence type="predicted"/>
<evidence type="ECO:0000313" key="2">
    <source>
        <dbReference type="EMBL" id="PDQ34662.1"/>
    </source>
</evidence>
<name>A0A2A6FP51_9MICO</name>
<dbReference type="AlphaFoldDB" id="A0A2A6FP51"/>
<organism evidence="2 3">
    <name type="scientific">Candidatus Lumbricidiphila eiseniae</name>
    <dbReference type="NCBI Taxonomy" id="1969409"/>
    <lineage>
        <taxon>Bacteria</taxon>
        <taxon>Bacillati</taxon>
        <taxon>Actinomycetota</taxon>
        <taxon>Actinomycetes</taxon>
        <taxon>Micrococcales</taxon>
        <taxon>Microbacteriaceae</taxon>
        <taxon>Candidatus Lumbricidiphila</taxon>
    </lineage>
</organism>
<protein>
    <submittedName>
        <fullName evidence="2">Uncharacterized protein</fullName>
    </submittedName>
</protein>
<sequence length="263" mass="29448">MTAPVVAKKTRREPLVQMTFVTVALFTAWHIFASFLWISPVTPLRDIIPAKGLLTSYMIPWFGQSWSVFAPEPINGNYIFRVRATVKDASGNEQITKWVDATLAEFAMAEYNLFPPRGANLAIHQASLLFGAYGALTDEQKKFTGQDFFTGDVWLGDLYDKMGGQSSATATDYIVQERYTDAYATQVSLALWGGKDVTVTKVQYDVGRQNVIPFDKRDDPNAKPEPYQPVITGWRGTIVMPEQSQSDFADTFVWAFNKSGQTK</sequence>
<keyword evidence="1" id="KW-1133">Transmembrane helix</keyword>